<dbReference type="PANTHER" id="PTHR11011:SF107">
    <property type="entry name" value="FATTY ACYL-COA REDUCTASE"/>
    <property type="match status" value="1"/>
</dbReference>
<dbReference type="EC" id="1.2.1.84" evidence="10"/>
<evidence type="ECO:0000256" key="8">
    <source>
        <dbReference type="ARBA" id="ARBA00023136"/>
    </source>
</evidence>
<dbReference type="Pfam" id="PF03015">
    <property type="entry name" value="Sterile"/>
    <property type="match status" value="1"/>
</dbReference>
<dbReference type="InterPro" id="IPR013120">
    <property type="entry name" value="FAR_NAD-bd"/>
</dbReference>
<comment type="catalytic activity">
    <reaction evidence="9 10">
        <text>a long-chain fatty acyl-CoA + 2 NADPH + 2 H(+) = a long-chain primary fatty alcohol + 2 NADP(+) + CoA</text>
        <dbReference type="Rhea" id="RHEA:52716"/>
        <dbReference type="ChEBI" id="CHEBI:15378"/>
        <dbReference type="ChEBI" id="CHEBI:57287"/>
        <dbReference type="ChEBI" id="CHEBI:57783"/>
        <dbReference type="ChEBI" id="CHEBI:58349"/>
        <dbReference type="ChEBI" id="CHEBI:77396"/>
        <dbReference type="ChEBI" id="CHEBI:83139"/>
        <dbReference type="EC" id="1.2.1.84"/>
    </reaction>
</comment>
<accession>A0A650FKZ4</accession>
<dbReference type="EMBL" id="MN567115">
    <property type="protein sequence ID" value="QGV11515.1"/>
    <property type="molecule type" value="mRNA"/>
</dbReference>
<keyword evidence="8" id="KW-0472">Membrane</keyword>
<keyword evidence="3 10" id="KW-0444">Lipid biosynthesis</keyword>
<dbReference type="InterPro" id="IPR026055">
    <property type="entry name" value="FAR"/>
</dbReference>
<dbReference type="AlphaFoldDB" id="A0A650FKZ4"/>
<gene>
    <name evidence="13" type="primary">far3a</name>
</gene>
<dbReference type="Pfam" id="PF07993">
    <property type="entry name" value="NAD_binding_4"/>
    <property type="match status" value="1"/>
</dbReference>
<reference evidence="13" key="1">
    <citation type="submission" date="2019-09" db="EMBL/GenBank/DDBJ databases">
        <title>Transcriptome expression in two lineages of Tetrastichus brontispae, implications in the parasitic wasp host-speciation.</title>
        <authorList>
            <person name="Sanchez-Garcia F.J."/>
            <person name="Hou Y."/>
            <person name="Tang B."/>
        </authorList>
    </citation>
    <scope>NUCLEOTIDE SEQUENCE</scope>
</reference>
<evidence type="ECO:0000256" key="10">
    <source>
        <dbReference type="RuleBase" id="RU363097"/>
    </source>
</evidence>
<evidence type="ECO:0000256" key="2">
    <source>
        <dbReference type="ARBA" id="ARBA00005928"/>
    </source>
</evidence>
<evidence type="ECO:0000256" key="4">
    <source>
        <dbReference type="ARBA" id="ARBA00022692"/>
    </source>
</evidence>
<dbReference type="Gene3D" id="3.40.50.720">
    <property type="entry name" value="NAD(P)-binding Rossmann-like Domain"/>
    <property type="match status" value="1"/>
</dbReference>
<dbReference type="InterPro" id="IPR033640">
    <property type="entry name" value="FAR_C"/>
</dbReference>
<comment type="similarity">
    <text evidence="2 10">Belongs to the fatty acyl-CoA reductase family.</text>
</comment>
<dbReference type="SUPFAM" id="SSF51735">
    <property type="entry name" value="NAD(P)-binding Rossmann-fold domains"/>
    <property type="match status" value="1"/>
</dbReference>
<dbReference type="CDD" id="cd05236">
    <property type="entry name" value="FAR-N_SDR_e"/>
    <property type="match status" value="1"/>
</dbReference>
<dbReference type="GO" id="GO:0035336">
    <property type="term" value="P:long-chain fatty-acyl-CoA metabolic process"/>
    <property type="evidence" value="ECO:0007669"/>
    <property type="project" value="TreeGrafter"/>
</dbReference>
<evidence type="ECO:0000256" key="5">
    <source>
        <dbReference type="ARBA" id="ARBA00022857"/>
    </source>
</evidence>
<dbReference type="GO" id="GO:0102965">
    <property type="term" value="F:alcohol-forming long-chain fatty acyl-CoA reductase activity"/>
    <property type="evidence" value="ECO:0007669"/>
    <property type="project" value="UniProtKB-EC"/>
</dbReference>
<protein>
    <recommendedName>
        <fullName evidence="10">Fatty acyl-CoA reductase</fullName>
        <ecNumber evidence="10">1.2.1.84</ecNumber>
    </recommendedName>
</protein>
<sequence length="558" mass="62447">MGTTKAETMVEPNNNSAECISNNLKAKVEPDIEAPKKSTIINPPPAPPTAATNLNSCSVVEAFYDDAIILVTGATGFLGKALLEKLLRSCSRVSEIFVIIRPKRGRSIEQRFTELVENPVFDRLRCEYPGALNKIHPVKGDVGLPELGLSLEDRTMLMQRVTIVFHSAATVRFDEPLKTAVNLNTRGTDRVVDLCKGMANLVCLVHVSTAYSNADLRDIQEMVYSTKVKPQTVMDMCENLDDETMAILEKKLMGKHPNTYTLTKGLAEQVLLTKGVGLPAVAIVRPSIVCAAFQEPYPGWVDNVCGITGILMEIGRGTIRSIVCQPQCVVDIVPVDYVVDTLICAAWHISTSRPQRFAAEADTCPLRVYNCTSGSFNPVRWGQMGDLTRKYAIESPTKYVMWYPHVTYRSSQLLHKVAVAILHFLPAFVIDLILRCRGSKPKMIKMTKRTLKAAKNGEFFAVNEWYFHVENMKELTKCIKSSVVDGAQPRYNVDIANLNWETYVNQYVLGIRKYVLKDSPDTLGKARSKLNKLYWVRRFTQLMSLYLLVKIITRASAR</sequence>
<proteinExistence type="evidence at transcript level"/>
<keyword evidence="5 10" id="KW-0521">NADP</keyword>
<dbReference type="GO" id="GO:0005777">
    <property type="term" value="C:peroxisome"/>
    <property type="evidence" value="ECO:0007669"/>
    <property type="project" value="TreeGrafter"/>
</dbReference>
<dbReference type="GO" id="GO:0016020">
    <property type="term" value="C:membrane"/>
    <property type="evidence" value="ECO:0007669"/>
    <property type="project" value="UniProtKB-SubCell"/>
</dbReference>
<evidence type="ECO:0000313" key="13">
    <source>
        <dbReference type="EMBL" id="QGV11515.1"/>
    </source>
</evidence>
<evidence type="ECO:0000256" key="3">
    <source>
        <dbReference type="ARBA" id="ARBA00022516"/>
    </source>
</evidence>
<evidence type="ECO:0000256" key="1">
    <source>
        <dbReference type="ARBA" id="ARBA00004141"/>
    </source>
</evidence>
<organism evidence="13">
    <name type="scientific">Tetrastichus brontispae</name>
    <dbReference type="NCBI Taxonomy" id="2033808"/>
    <lineage>
        <taxon>Eukaryota</taxon>
        <taxon>Metazoa</taxon>
        <taxon>Ecdysozoa</taxon>
        <taxon>Arthropoda</taxon>
        <taxon>Hexapoda</taxon>
        <taxon>Insecta</taxon>
        <taxon>Pterygota</taxon>
        <taxon>Neoptera</taxon>
        <taxon>Endopterygota</taxon>
        <taxon>Hymenoptera</taxon>
        <taxon>Apocrita</taxon>
        <taxon>Proctotrupomorpha</taxon>
        <taxon>Chalcidoidea</taxon>
        <taxon>Eulophidae</taxon>
        <taxon>Tetrastichinae</taxon>
        <taxon>Tetrastichus</taxon>
    </lineage>
</organism>
<dbReference type="GO" id="GO:0080019">
    <property type="term" value="F:alcohol-forming very long-chain fatty acyl-CoA reductase activity"/>
    <property type="evidence" value="ECO:0007669"/>
    <property type="project" value="InterPro"/>
</dbReference>
<evidence type="ECO:0000256" key="9">
    <source>
        <dbReference type="ARBA" id="ARBA00052530"/>
    </source>
</evidence>
<dbReference type="PANTHER" id="PTHR11011">
    <property type="entry name" value="MALE STERILITY PROTEIN 2-RELATED"/>
    <property type="match status" value="1"/>
</dbReference>
<evidence type="ECO:0000256" key="7">
    <source>
        <dbReference type="ARBA" id="ARBA00023098"/>
    </source>
</evidence>
<comment type="subcellular location">
    <subcellularLocation>
        <location evidence="1">Membrane</location>
        <topology evidence="1">Multi-pass membrane protein</topology>
    </subcellularLocation>
</comment>
<keyword evidence="6" id="KW-1133">Transmembrane helix</keyword>
<feature type="domain" description="Fatty acyl-CoA reductase C-terminal" evidence="11">
    <location>
        <begin position="422"/>
        <end position="518"/>
    </location>
</feature>
<evidence type="ECO:0000259" key="11">
    <source>
        <dbReference type="Pfam" id="PF03015"/>
    </source>
</evidence>
<comment type="function">
    <text evidence="10">Catalyzes the reduction of fatty acyl-CoA to fatty alcohols.</text>
</comment>
<feature type="domain" description="Thioester reductase (TE)" evidence="12">
    <location>
        <begin position="71"/>
        <end position="341"/>
    </location>
</feature>
<name>A0A650FKZ4_9HYME</name>
<keyword evidence="10" id="KW-0560">Oxidoreductase</keyword>
<evidence type="ECO:0000256" key="6">
    <source>
        <dbReference type="ARBA" id="ARBA00022989"/>
    </source>
</evidence>
<keyword evidence="7 10" id="KW-0443">Lipid metabolism</keyword>
<dbReference type="CDD" id="cd09071">
    <property type="entry name" value="FAR_C"/>
    <property type="match status" value="1"/>
</dbReference>
<keyword evidence="4" id="KW-0812">Transmembrane</keyword>
<dbReference type="FunFam" id="3.40.50.720:FF:000143">
    <property type="entry name" value="Fatty acyl-CoA reductase"/>
    <property type="match status" value="1"/>
</dbReference>
<dbReference type="InterPro" id="IPR036291">
    <property type="entry name" value="NAD(P)-bd_dom_sf"/>
</dbReference>
<evidence type="ECO:0000259" key="12">
    <source>
        <dbReference type="Pfam" id="PF07993"/>
    </source>
</evidence>